<evidence type="ECO:0000256" key="3">
    <source>
        <dbReference type="ARBA" id="ARBA00023172"/>
    </source>
</evidence>
<keyword evidence="3" id="KW-0233">DNA recombination</keyword>
<evidence type="ECO:0000259" key="4">
    <source>
        <dbReference type="PROSITE" id="PS51898"/>
    </source>
</evidence>
<evidence type="ECO:0000256" key="1">
    <source>
        <dbReference type="ARBA" id="ARBA00008857"/>
    </source>
</evidence>
<dbReference type="Gene3D" id="1.10.443.10">
    <property type="entry name" value="Intergrase catalytic core"/>
    <property type="match status" value="1"/>
</dbReference>
<reference evidence="6" key="1">
    <citation type="journal article" date="2019" name="Int. J. Syst. Evol. Microbiol.">
        <title>The Global Catalogue of Microorganisms (GCM) 10K type strain sequencing project: providing services to taxonomists for standard genome sequencing and annotation.</title>
        <authorList>
            <consortium name="The Broad Institute Genomics Platform"/>
            <consortium name="The Broad Institute Genome Sequencing Center for Infectious Disease"/>
            <person name="Wu L."/>
            <person name="Ma J."/>
        </authorList>
    </citation>
    <scope>NUCLEOTIDE SEQUENCE [LARGE SCALE GENOMIC DNA]</scope>
    <source>
        <strain evidence="6">JCM 17759</strain>
    </source>
</reference>
<dbReference type="InterPro" id="IPR011010">
    <property type="entry name" value="DNA_brk_join_enz"/>
</dbReference>
<proteinExistence type="inferred from homology"/>
<sequence>MVADLNPKTVPDWLQWLLDNTELAAATVEKDRTHICALWTFAAKKGWLAEFPDIRPIPCPERVPDAWTDDELLRLFRACQSARGRIGKVKANQYWPALLSVIYDTGERIGAVLEIRRDDIDAQGWLTVRGEHRKGKTRDKRFKLRPETIERVEAIRVFAQERVFEWPYSDGYLWTKFGKILEAAGLPNNRRSKLHKIRRTTASNFEAAGGNATALLDHQHRRTTKRYLDPRVVKETQPADILPGIGELAKAILDGNENNDRMVSEFRAFLEAKQARNQSDRN</sequence>
<dbReference type="InterPro" id="IPR002104">
    <property type="entry name" value="Integrase_catalytic"/>
</dbReference>
<dbReference type="PANTHER" id="PTHR30349:SF41">
    <property type="entry name" value="INTEGRASE_RECOMBINASE PROTEIN MJ0367-RELATED"/>
    <property type="match status" value="1"/>
</dbReference>
<dbReference type="Pfam" id="PF00589">
    <property type="entry name" value="Phage_integrase"/>
    <property type="match status" value="1"/>
</dbReference>
<comment type="similarity">
    <text evidence="1">Belongs to the 'phage' integrase family.</text>
</comment>
<name>A0ABP8MVY5_9BACT</name>
<dbReference type="PROSITE" id="PS51898">
    <property type="entry name" value="TYR_RECOMBINASE"/>
    <property type="match status" value="1"/>
</dbReference>
<evidence type="ECO:0000256" key="2">
    <source>
        <dbReference type="ARBA" id="ARBA00023125"/>
    </source>
</evidence>
<dbReference type="InterPro" id="IPR050090">
    <property type="entry name" value="Tyrosine_recombinase_XerCD"/>
</dbReference>
<comment type="caution">
    <text evidence="5">The sequence shown here is derived from an EMBL/GenBank/DDBJ whole genome shotgun (WGS) entry which is preliminary data.</text>
</comment>
<gene>
    <name evidence="5" type="ORF">GCM10023156_29270</name>
</gene>
<dbReference type="EMBL" id="BAABGA010000035">
    <property type="protein sequence ID" value="GAA4455375.1"/>
    <property type="molecule type" value="Genomic_DNA"/>
</dbReference>
<dbReference type="CDD" id="cd00397">
    <property type="entry name" value="DNA_BRE_C"/>
    <property type="match status" value="1"/>
</dbReference>
<dbReference type="PANTHER" id="PTHR30349">
    <property type="entry name" value="PHAGE INTEGRASE-RELATED"/>
    <property type="match status" value="1"/>
</dbReference>
<accession>A0ABP8MVY5</accession>
<evidence type="ECO:0000313" key="6">
    <source>
        <dbReference type="Proteomes" id="UP001500840"/>
    </source>
</evidence>
<protein>
    <recommendedName>
        <fullName evidence="4">Tyr recombinase domain-containing protein</fullName>
    </recommendedName>
</protein>
<keyword evidence="2" id="KW-0238">DNA-binding</keyword>
<feature type="domain" description="Tyr recombinase" evidence="4">
    <location>
        <begin position="62"/>
        <end position="240"/>
    </location>
</feature>
<keyword evidence="6" id="KW-1185">Reference proteome</keyword>
<dbReference type="Proteomes" id="UP001500840">
    <property type="component" value="Unassembled WGS sequence"/>
</dbReference>
<organism evidence="5 6">
    <name type="scientific">Novipirellula rosea</name>
    <dbReference type="NCBI Taxonomy" id="1031540"/>
    <lineage>
        <taxon>Bacteria</taxon>
        <taxon>Pseudomonadati</taxon>
        <taxon>Planctomycetota</taxon>
        <taxon>Planctomycetia</taxon>
        <taxon>Pirellulales</taxon>
        <taxon>Pirellulaceae</taxon>
        <taxon>Novipirellula</taxon>
    </lineage>
</organism>
<evidence type="ECO:0000313" key="5">
    <source>
        <dbReference type="EMBL" id="GAA4455375.1"/>
    </source>
</evidence>
<dbReference type="SUPFAM" id="SSF56349">
    <property type="entry name" value="DNA breaking-rejoining enzymes"/>
    <property type="match status" value="1"/>
</dbReference>
<dbReference type="InterPro" id="IPR013762">
    <property type="entry name" value="Integrase-like_cat_sf"/>
</dbReference>